<evidence type="ECO:0000313" key="2">
    <source>
        <dbReference type="Proteomes" id="UP001476950"/>
    </source>
</evidence>
<accession>A0ABV0KRK0</accession>
<proteinExistence type="predicted"/>
<comment type="caution">
    <text evidence="1">The sequence shown here is derived from an EMBL/GenBank/DDBJ whole genome shotgun (WGS) entry which is preliminary data.</text>
</comment>
<dbReference type="EMBL" id="JAMPLM010000040">
    <property type="protein sequence ID" value="MEP1061636.1"/>
    <property type="molecule type" value="Genomic_DNA"/>
</dbReference>
<reference evidence="1 2" key="1">
    <citation type="submission" date="2022-04" db="EMBL/GenBank/DDBJ databases">
        <title>Positive selection, recombination, and allopatry shape intraspecific diversity of widespread and dominant cyanobacteria.</title>
        <authorList>
            <person name="Wei J."/>
            <person name="Shu W."/>
            <person name="Hu C."/>
        </authorList>
    </citation>
    <scope>NUCLEOTIDE SEQUENCE [LARGE SCALE GENOMIC DNA]</scope>
    <source>
        <strain evidence="1 2">AS-A4</strain>
    </source>
</reference>
<sequence>MRFDLHLRATVLEDLQTIAGEMRTWQAQAKVGEAEAEQIRQQVGSFAHCTIRIGLRVARVDGSRDFPMFSYADSFVYLSIAQGTVYGVDRLADLKEVSPIPTLLIQFDWILGSVLKPFEHVC</sequence>
<keyword evidence="2" id="KW-1185">Reference proteome</keyword>
<evidence type="ECO:0000313" key="1">
    <source>
        <dbReference type="EMBL" id="MEP1061636.1"/>
    </source>
</evidence>
<dbReference type="Proteomes" id="UP001476950">
    <property type="component" value="Unassembled WGS sequence"/>
</dbReference>
<protein>
    <submittedName>
        <fullName evidence="1">Uncharacterized protein</fullName>
    </submittedName>
</protein>
<dbReference type="RefSeq" id="WP_190454482.1">
    <property type="nucleotide sequence ID" value="NZ_JAMPLM010000040.1"/>
</dbReference>
<gene>
    <name evidence="1" type="ORF">NDI38_24870</name>
</gene>
<organism evidence="1 2">
    <name type="scientific">Stenomitos frigidus AS-A4</name>
    <dbReference type="NCBI Taxonomy" id="2933935"/>
    <lineage>
        <taxon>Bacteria</taxon>
        <taxon>Bacillati</taxon>
        <taxon>Cyanobacteriota</taxon>
        <taxon>Cyanophyceae</taxon>
        <taxon>Leptolyngbyales</taxon>
        <taxon>Leptolyngbyaceae</taxon>
        <taxon>Stenomitos</taxon>
    </lineage>
</organism>
<name>A0ABV0KRK0_9CYAN</name>